<accession>A0ABP7E1I7</accession>
<dbReference type="CDD" id="cd04868">
    <property type="entry name" value="ACT_AK-like"/>
    <property type="match status" value="1"/>
</dbReference>
<evidence type="ECO:0000313" key="3">
    <source>
        <dbReference type="EMBL" id="GAA3713044.1"/>
    </source>
</evidence>
<gene>
    <name evidence="3" type="ORF">GCM10022204_35090</name>
</gene>
<dbReference type="PANTHER" id="PTHR31131">
    <property type="entry name" value="CHROMOSOME 1, WHOLE GENOME SHOTGUN SEQUENCE"/>
    <property type="match status" value="1"/>
</dbReference>
<dbReference type="InterPro" id="IPR045865">
    <property type="entry name" value="ACT-like_dom_sf"/>
</dbReference>
<dbReference type="EMBL" id="BAAAYX010000014">
    <property type="protein sequence ID" value="GAA3713044.1"/>
    <property type="molecule type" value="Genomic_DNA"/>
</dbReference>
<evidence type="ECO:0000313" key="4">
    <source>
        <dbReference type="Proteomes" id="UP001500051"/>
    </source>
</evidence>
<dbReference type="RefSeq" id="WP_344813749.1">
    <property type="nucleotide sequence ID" value="NZ_BAAAYX010000014.1"/>
</dbReference>
<dbReference type="SUPFAM" id="SSF55021">
    <property type="entry name" value="ACT-like"/>
    <property type="match status" value="2"/>
</dbReference>
<comment type="caution">
    <text evidence="3">The sequence shown here is derived from an EMBL/GenBank/DDBJ whole genome shotgun (WGS) entry which is preliminary data.</text>
</comment>
<dbReference type="Pfam" id="PF13840">
    <property type="entry name" value="ACT_7"/>
    <property type="match status" value="1"/>
</dbReference>
<dbReference type="InterPro" id="IPR027795">
    <property type="entry name" value="CASTOR_ACT_dom"/>
</dbReference>
<dbReference type="InterPro" id="IPR051719">
    <property type="entry name" value="CASTOR_mTORC1"/>
</dbReference>
<dbReference type="Pfam" id="PF21631">
    <property type="entry name" value="A9CJY8-like_N"/>
    <property type="match status" value="1"/>
</dbReference>
<dbReference type="Proteomes" id="UP001500051">
    <property type="component" value="Unassembled WGS sequence"/>
</dbReference>
<evidence type="ECO:0000259" key="1">
    <source>
        <dbReference type="Pfam" id="PF13840"/>
    </source>
</evidence>
<dbReference type="Gene3D" id="3.30.2130.10">
    <property type="entry name" value="VC0802-like"/>
    <property type="match status" value="1"/>
</dbReference>
<name>A0ABP7E1I7_9ACTN</name>
<organism evidence="3 4">
    <name type="scientific">Microlunatus aurantiacus</name>
    <dbReference type="NCBI Taxonomy" id="446786"/>
    <lineage>
        <taxon>Bacteria</taxon>
        <taxon>Bacillati</taxon>
        <taxon>Actinomycetota</taxon>
        <taxon>Actinomycetes</taxon>
        <taxon>Propionibacteriales</taxon>
        <taxon>Propionibacteriaceae</taxon>
        <taxon>Microlunatus</taxon>
    </lineage>
</organism>
<reference evidence="4" key="1">
    <citation type="journal article" date="2019" name="Int. J. Syst. Evol. Microbiol.">
        <title>The Global Catalogue of Microorganisms (GCM) 10K type strain sequencing project: providing services to taxonomists for standard genome sequencing and annotation.</title>
        <authorList>
            <consortium name="The Broad Institute Genomics Platform"/>
            <consortium name="The Broad Institute Genome Sequencing Center for Infectious Disease"/>
            <person name="Wu L."/>
            <person name="Ma J."/>
        </authorList>
    </citation>
    <scope>NUCLEOTIDE SEQUENCE [LARGE SCALE GENOMIC DNA]</scope>
    <source>
        <strain evidence="4">JCM 16548</strain>
    </source>
</reference>
<sequence length="139" mass="14882">MTGTTGWQLTRHAVEVGLAQLRPHDSVPRWALDENHETPFWSVSRTEDELSIICAYQALPGTVTAVGPFAAFSIDGPLDHSLIGVLAGLTAPLADAGISILAQSTFDTDWILVPVAQAGHAIEVWEAAGHTVETEELEQ</sequence>
<dbReference type="InterPro" id="IPR049447">
    <property type="entry name" value="A9CJY8-like_N"/>
</dbReference>
<keyword evidence="4" id="KW-1185">Reference proteome</keyword>
<feature type="domain" description="CASTOR ACT" evidence="1">
    <location>
        <begin position="69"/>
        <end position="124"/>
    </location>
</feature>
<proteinExistence type="predicted"/>
<dbReference type="PANTHER" id="PTHR31131:SF6">
    <property type="entry name" value="CASTOR ACT DOMAIN-CONTAINING PROTEIN"/>
    <property type="match status" value="1"/>
</dbReference>
<evidence type="ECO:0000259" key="2">
    <source>
        <dbReference type="Pfam" id="PF21631"/>
    </source>
</evidence>
<feature type="domain" description="A9CJY8-like N-terminal" evidence="2">
    <location>
        <begin position="17"/>
        <end position="60"/>
    </location>
</feature>
<protein>
    <submittedName>
        <fullName evidence="3">ACT domain-containing protein</fullName>
    </submittedName>
</protein>